<dbReference type="PROSITE" id="PS50011">
    <property type="entry name" value="PROTEIN_KINASE_DOM"/>
    <property type="match status" value="1"/>
</dbReference>
<evidence type="ECO:0000256" key="2">
    <source>
        <dbReference type="SAM" id="MobiDB-lite"/>
    </source>
</evidence>
<evidence type="ECO:0000256" key="1">
    <source>
        <dbReference type="PROSITE-ProRule" id="PRU10141"/>
    </source>
</evidence>
<dbReference type="Proteomes" id="UP000008181">
    <property type="component" value="Chromosome 1"/>
</dbReference>
<feature type="compositionally biased region" description="Basic and acidic residues" evidence="2">
    <location>
        <begin position="191"/>
        <end position="211"/>
    </location>
</feature>
<keyword evidence="1" id="KW-0547">Nucleotide-binding</keyword>
<dbReference type="GeneID" id="11517486"/>
<dbReference type="PROSITE" id="PS00107">
    <property type="entry name" value="PROTEIN_KINASE_ATP"/>
    <property type="match status" value="1"/>
</dbReference>
<dbReference type="PANTHER" id="PTHR44305:SF2">
    <property type="entry name" value="SI:DKEY-192D15.2"/>
    <property type="match status" value="1"/>
</dbReference>
<dbReference type="GO" id="GO:0005524">
    <property type="term" value="F:ATP binding"/>
    <property type="evidence" value="ECO:0007669"/>
    <property type="project" value="UniProtKB-UniRule"/>
</dbReference>
<dbReference type="SUPFAM" id="SSF56112">
    <property type="entry name" value="Protein kinase-like (PK-like)"/>
    <property type="match status" value="1"/>
</dbReference>
<dbReference type="eggNOG" id="KOG0591">
    <property type="taxonomic scope" value="Eukaryota"/>
</dbReference>
<keyword evidence="1" id="KW-0067">ATP-binding</keyword>
<dbReference type="InterPro" id="IPR017441">
    <property type="entry name" value="Protein_kinase_ATP_BS"/>
</dbReference>
<gene>
    <name evidence="4" type="ORF">THITE_2126943</name>
</gene>
<feature type="domain" description="Protein kinase" evidence="3">
    <location>
        <begin position="100"/>
        <end position="567"/>
    </location>
</feature>
<evidence type="ECO:0000313" key="5">
    <source>
        <dbReference type="Proteomes" id="UP000008181"/>
    </source>
</evidence>
<dbReference type="Gene3D" id="1.10.510.10">
    <property type="entry name" value="Transferase(Phosphotransferase) domain 1"/>
    <property type="match status" value="1"/>
</dbReference>
<dbReference type="InterPro" id="IPR011009">
    <property type="entry name" value="Kinase-like_dom_sf"/>
</dbReference>
<dbReference type="HOGENOM" id="CLU_452830_0_0_1"/>
<dbReference type="InterPro" id="IPR053083">
    <property type="entry name" value="TF_kinase-domain_protein"/>
</dbReference>
<feature type="binding site" evidence="1">
    <location>
        <position position="132"/>
    </location>
    <ligand>
        <name>ATP</name>
        <dbReference type="ChEBI" id="CHEBI:30616"/>
    </ligand>
</feature>
<feature type="compositionally biased region" description="Pro residues" evidence="2">
    <location>
        <begin position="212"/>
        <end position="227"/>
    </location>
</feature>
<feature type="compositionally biased region" description="Acidic residues" evidence="2">
    <location>
        <begin position="335"/>
        <end position="349"/>
    </location>
</feature>
<dbReference type="KEGG" id="ttt:THITE_2126943"/>
<feature type="region of interest" description="Disordered" evidence="2">
    <location>
        <begin position="166"/>
        <end position="230"/>
    </location>
</feature>
<organism evidence="4 5">
    <name type="scientific">Thermothielavioides terrestris (strain ATCC 38088 / NRRL 8126)</name>
    <name type="common">Thielavia terrestris</name>
    <dbReference type="NCBI Taxonomy" id="578455"/>
    <lineage>
        <taxon>Eukaryota</taxon>
        <taxon>Fungi</taxon>
        <taxon>Dikarya</taxon>
        <taxon>Ascomycota</taxon>
        <taxon>Pezizomycotina</taxon>
        <taxon>Sordariomycetes</taxon>
        <taxon>Sordariomycetidae</taxon>
        <taxon>Sordariales</taxon>
        <taxon>Chaetomiaceae</taxon>
        <taxon>Thermothielavioides</taxon>
        <taxon>Thermothielavioides terrestris</taxon>
    </lineage>
</organism>
<keyword evidence="5" id="KW-1185">Reference proteome</keyword>
<accession>G2QV28</accession>
<dbReference type="GO" id="GO:0004672">
    <property type="term" value="F:protein kinase activity"/>
    <property type="evidence" value="ECO:0007669"/>
    <property type="project" value="InterPro"/>
</dbReference>
<sequence>MSATNLPFLRFQQETTYNFRIFREEGRFPHPTTAQARRGTVRFPKRGQFPGLRARWRRRRHRLDKYLPHPNEPSIGCDENRDEAKRARKRLQRLLRPHHLRLRETLGWGGNGIAGLYYHTRQDRTREYFVAKYSIRPDPSYTEALMQEKDQLEIYQGALHIVQLKEPSFPLSPPPCPDTDVSDGDEEESDSDKKSASREKSDSQKNPEKKGPPPAAPGAPAQPPPPNDVLFLEYLGRGNLHKLILAVNRNQSSFPNRVLWLIFQCPWISAHNPAAGVIQMCIALEYPPGLDMGLDPPMDIDGTVNGEYVSERIFDNVVPEADNEAGGSEGHDADDSADDDSEADNEAEALEDHGADNSAGGGSGAGSQPEPFPGMGMVHFDIDPLNIFVGNLNTGPAHDRHALVPVLKLGDFGSAHEIDDQVLSDEEKIWKLRRAGKVQYKTPEQFTEEWDWMIGRFDEASLVRKTAGKYGWHTNLYQLALVMACLITLRYPLNPPRADPITIRDPADPRREIEVMSYGAYLLGRRFAHVDAKLRRLVAQCLCDEPAHRPRLATLQAAVARELHPSRVWEGRDADAEVDQWVRGNIAAPAAGPPQPRHWVDRN</sequence>
<dbReference type="PANTHER" id="PTHR44305">
    <property type="entry name" value="SI:DKEY-192D15.2-RELATED"/>
    <property type="match status" value="1"/>
</dbReference>
<dbReference type="AlphaFoldDB" id="G2QV28"/>
<protein>
    <recommendedName>
        <fullName evidence="3">Protein kinase domain-containing protein</fullName>
    </recommendedName>
</protein>
<evidence type="ECO:0000259" key="3">
    <source>
        <dbReference type="PROSITE" id="PS50011"/>
    </source>
</evidence>
<proteinExistence type="predicted"/>
<feature type="compositionally biased region" description="Acidic residues" evidence="2">
    <location>
        <begin position="180"/>
        <end position="190"/>
    </location>
</feature>
<dbReference type="InterPro" id="IPR000719">
    <property type="entry name" value="Prot_kinase_dom"/>
</dbReference>
<feature type="region of interest" description="Disordered" evidence="2">
    <location>
        <begin position="320"/>
        <end position="376"/>
    </location>
</feature>
<reference evidence="4 5" key="1">
    <citation type="journal article" date="2011" name="Nat. Biotechnol.">
        <title>Comparative genomic analysis of the thermophilic biomass-degrading fungi Myceliophthora thermophila and Thielavia terrestris.</title>
        <authorList>
            <person name="Berka R.M."/>
            <person name="Grigoriev I.V."/>
            <person name="Otillar R."/>
            <person name="Salamov A."/>
            <person name="Grimwood J."/>
            <person name="Reid I."/>
            <person name="Ishmael N."/>
            <person name="John T."/>
            <person name="Darmond C."/>
            <person name="Moisan M.-C."/>
            <person name="Henrissat B."/>
            <person name="Coutinho P.M."/>
            <person name="Lombard V."/>
            <person name="Natvig D.O."/>
            <person name="Lindquist E."/>
            <person name="Schmutz J."/>
            <person name="Lucas S."/>
            <person name="Harris P."/>
            <person name="Powlowski J."/>
            <person name="Bellemare A."/>
            <person name="Taylor D."/>
            <person name="Butler G."/>
            <person name="de Vries R.P."/>
            <person name="Allijn I.E."/>
            <person name="van den Brink J."/>
            <person name="Ushinsky S."/>
            <person name="Storms R."/>
            <person name="Powell A.J."/>
            <person name="Paulsen I.T."/>
            <person name="Elbourne L.D.H."/>
            <person name="Baker S.E."/>
            <person name="Magnuson J."/>
            <person name="LaBoissiere S."/>
            <person name="Clutterbuck A.J."/>
            <person name="Martinez D."/>
            <person name="Wogulis M."/>
            <person name="de Leon A.L."/>
            <person name="Rey M.W."/>
            <person name="Tsang A."/>
        </authorList>
    </citation>
    <scope>NUCLEOTIDE SEQUENCE [LARGE SCALE GENOMIC DNA]</scope>
    <source>
        <strain evidence="5">ATCC 38088 / NRRL 8126</strain>
    </source>
</reference>
<evidence type="ECO:0000313" key="4">
    <source>
        <dbReference type="EMBL" id="AEO64626.1"/>
    </source>
</evidence>
<dbReference type="OrthoDB" id="4062651at2759"/>
<dbReference type="RefSeq" id="XP_003650962.1">
    <property type="nucleotide sequence ID" value="XM_003650914.1"/>
</dbReference>
<dbReference type="EMBL" id="CP003009">
    <property type="protein sequence ID" value="AEO64626.1"/>
    <property type="molecule type" value="Genomic_DNA"/>
</dbReference>
<name>G2QV28_THETT</name>